<dbReference type="InterPro" id="IPR057326">
    <property type="entry name" value="KR_dom"/>
</dbReference>
<sequence length="254" mass="25544">MIAGHHLEKHMSLQGKKALVTGGSRGIGAAIAKRLAAEGAAVAITYAGNRGAAEATVGAIEAGGGTAFAFQADAADPESQRAGVDRAAAALGGIDILVHNAGVAEFSTVAEDTDETYERQFAVNVKGLHVGTRAALPHLSDGGRIVLIGSISGEMAFPATTVYSATKAAVAALARGWAKDLAPRGILVNTVQPGPIDTDMNPADSEFAGQVLQAIPLGRYGRVEEIAGAVAFLAGPDASYITGTTLNIDGGATA</sequence>
<protein>
    <submittedName>
        <fullName evidence="4">Oxidoreductase</fullName>
    </submittedName>
</protein>
<comment type="similarity">
    <text evidence="1">Belongs to the short-chain dehydrogenases/reductases (SDR) family.</text>
</comment>
<dbReference type="FunFam" id="3.40.50.720:FF:000084">
    <property type="entry name" value="Short-chain dehydrogenase reductase"/>
    <property type="match status" value="1"/>
</dbReference>
<reference evidence="4 5" key="1">
    <citation type="journal article" date="2018" name="Nat. Biotechnol.">
        <title>A standardized bacterial taxonomy based on genome phylogeny substantially revises the tree of life.</title>
        <authorList>
            <person name="Parks D.H."/>
            <person name="Chuvochina M."/>
            <person name="Waite D.W."/>
            <person name="Rinke C."/>
            <person name="Skarshewski A."/>
            <person name="Chaumeil P.A."/>
            <person name="Hugenholtz P."/>
        </authorList>
    </citation>
    <scope>NUCLEOTIDE SEQUENCE [LARGE SCALE GENOMIC DNA]</scope>
    <source>
        <strain evidence="4">UBA9015</strain>
    </source>
</reference>
<dbReference type="PRINTS" id="PR00081">
    <property type="entry name" value="GDHRDH"/>
</dbReference>
<comment type="caution">
    <text evidence="4">The sequence shown here is derived from an EMBL/GenBank/DDBJ whole genome shotgun (WGS) entry which is preliminary data.</text>
</comment>
<evidence type="ECO:0000313" key="4">
    <source>
        <dbReference type="EMBL" id="HCB75700.1"/>
    </source>
</evidence>
<dbReference type="PANTHER" id="PTHR43639:SF1">
    <property type="entry name" value="SHORT-CHAIN DEHYDROGENASE_REDUCTASE FAMILY PROTEIN"/>
    <property type="match status" value="1"/>
</dbReference>
<dbReference type="PRINTS" id="PR00080">
    <property type="entry name" value="SDRFAMILY"/>
</dbReference>
<dbReference type="Proteomes" id="UP000262699">
    <property type="component" value="Unassembled WGS sequence"/>
</dbReference>
<evidence type="ECO:0000259" key="3">
    <source>
        <dbReference type="SMART" id="SM00822"/>
    </source>
</evidence>
<dbReference type="InterPro" id="IPR002347">
    <property type="entry name" value="SDR_fam"/>
</dbReference>
<dbReference type="AlphaFoldDB" id="A0A3D0WAK9"/>
<keyword evidence="2" id="KW-0560">Oxidoreductase</keyword>
<dbReference type="SUPFAM" id="SSF51735">
    <property type="entry name" value="NAD(P)-binding Rossmann-fold domains"/>
    <property type="match status" value="1"/>
</dbReference>
<feature type="domain" description="Ketoreductase" evidence="3">
    <location>
        <begin position="16"/>
        <end position="184"/>
    </location>
</feature>
<dbReference type="GO" id="GO:0016491">
    <property type="term" value="F:oxidoreductase activity"/>
    <property type="evidence" value="ECO:0007669"/>
    <property type="project" value="UniProtKB-KW"/>
</dbReference>
<proteinExistence type="inferred from homology"/>
<dbReference type="Pfam" id="PF13561">
    <property type="entry name" value="adh_short_C2"/>
    <property type="match status" value="1"/>
</dbReference>
<accession>A0A3D0WAK9</accession>
<name>A0A3D0WAK9_9SPHN</name>
<dbReference type="PANTHER" id="PTHR43639">
    <property type="entry name" value="OXIDOREDUCTASE, SHORT-CHAIN DEHYDROGENASE/REDUCTASE FAMILY (AFU_ORTHOLOGUE AFUA_5G02870)"/>
    <property type="match status" value="1"/>
</dbReference>
<dbReference type="InterPro" id="IPR036291">
    <property type="entry name" value="NAD(P)-bd_dom_sf"/>
</dbReference>
<dbReference type="EMBL" id="DOYJ01000163">
    <property type="protein sequence ID" value="HCB75700.1"/>
    <property type="molecule type" value="Genomic_DNA"/>
</dbReference>
<dbReference type="Gene3D" id="3.40.50.720">
    <property type="entry name" value="NAD(P)-binding Rossmann-like Domain"/>
    <property type="match status" value="1"/>
</dbReference>
<organism evidence="4 5">
    <name type="scientific">Sphingomonas bacterium</name>
    <dbReference type="NCBI Taxonomy" id="1895847"/>
    <lineage>
        <taxon>Bacteria</taxon>
        <taxon>Pseudomonadati</taxon>
        <taxon>Pseudomonadota</taxon>
        <taxon>Alphaproteobacteria</taxon>
        <taxon>Sphingomonadales</taxon>
        <taxon>Sphingomonadaceae</taxon>
        <taxon>Sphingomonas</taxon>
    </lineage>
</organism>
<gene>
    <name evidence="4" type="ORF">DEP91_05925</name>
</gene>
<dbReference type="SMART" id="SM00822">
    <property type="entry name" value="PKS_KR"/>
    <property type="match status" value="1"/>
</dbReference>
<dbReference type="InterPro" id="IPR020904">
    <property type="entry name" value="Sc_DH/Rdtase_CS"/>
</dbReference>
<evidence type="ECO:0000256" key="2">
    <source>
        <dbReference type="ARBA" id="ARBA00023002"/>
    </source>
</evidence>
<dbReference type="PROSITE" id="PS00061">
    <property type="entry name" value="ADH_SHORT"/>
    <property type="match status" value="1"/>
</dbReference>
<evidence type="ECO:0000313" key="5">
    <source>
        <dbReference type="Proteomes" id="UP000262699"/>
    </source>
</evidence>
<evidence type="ECO:0000256" key="1">
    <source>
        <dbReference type="ARBA" id="ARBA00006484"/>
    </source>
</evidence>